<name>A0ABQ3J551_9PSEU</name>
<sequence>MIGPLSAGGNGCRVAAVAGLHAARRHQRDRRGSTTPSSPAAARSPRSAELNLGHAGFVIVGLFVLTWVIAWLVWHFGRIEERWVTPGTGRGYSSGHD</sequence>
<comment type="caution">
    <text evidence="3">The sequence shown here is derived from an EMBL/GenBank/DDBJ whole genome shotgun (WGS) entry which is preliminary data.</text>
</comment>
<evidence type="ECO:0000256" key="1">
    <source>
        <dbReference type="SAM" id="MobiDB-lite"/>
    </source>
</evidence>
<dbReference type="Proteomes" id="UP000605897">
    <property type="component" value="Unassembled WGS sequence"/>
</dbReference>
<protein>
    <submittedName>
        <fullName evidence="3">Uncharacterized protein</fullName>
    </submittedName>
</protein>
<feature type="compositionally biased region" description="Low complexity" evidence="1">
    <location>
        <begin position="33"/>
        <end position="46"/>
    </location>
</feature>
<feature type="region of interest" description="Disordered" evidence="1">
    <location>
        <begin position="21"/>
        <end position="46"/>
    </location>
</feature>
<accession>A0ABQ3J551</accession>
<evidence type="ECO:0000313" key="4">
    <source>
        <dbReference type="Proteomes" id="UP000605897"/>
    </source>
</evidence>
<keyword evidence="2" id="KW-1133">Transmembrane helix</keyword>
<evidence type="ECO:0000256" key="2">
    <source>
        <dbReference type="SAM" id="Phobius"/>
    </source>
</evidence>
<keyword evidence="4" id="KW-1185">Reference proteome</keyword>
<proteinExistence type="predicted"/>
<organism evidence="3 4">
    <name type="scientific">Amycolatopsis deserti</name>
    <dbReference type="NCBI Taxonomy" id="185696"/>
    <lineage>
        <taxon>Bacteria</taxon>
        <taxon>Bacillati</taxon>
        <taxon>Actinomycetota</taxon>
        <taxon>Actinomycetes</taxon>
        <taxon>Pseudonocardiales</taxon>
        <taxon>Pseudonocardiaceae</taxon>
        <taxon>Amycolatopsis</taxon>
    </lineage>
</organism>
<feature type="transmembrane region" description="Helical" evidence="2">
    <location>
        <begin position="52"/>
        <end position="74"/>
    </location>
</feature>
<reference evidence="4" key="1">
    <citation type="journal article" date="2019" name="Int. J. Syst. Evol. Microbiol.">
        <title>The Global Catalogue of Microorganisms (GCM) 10K type strain sequencing project: providing services to taxonomists for standard genome sequencing and annotation.</title>
        <authorList>
            <consortium name="The Broad Institute Genomics Platform"/>
            <consortium name="The Broad Institute Genome Sequencing Center for Infectious Disease"/>
            <person name="Wu L."/>
            <person name="Ma J."/>
        </authorList>
    </citation>
    <scope>NUCLEOTIDE SEQUENCE [LARGE SCALE GENOMIC DNA]</scope>
    <source>
        <strain evidence="4">CGMCC 4.7677</strain>
    </source>
</reference>
<keyword evidence="2" id="KW-0472">Membrane</keyword>
<evidence type="ECO:0000313" key="3">
    <source>
        <dbReference type="EMBL" id="GHE99104.1"/>
    </source>
</evidence>
<gene>
    <name evidence="3" type="ORF">GCM10017786_35280</name>
</gene>
<keyword evidence="2" id="KW-0812">Transmembrane</keyword>
<dbReference type="EMBL" id="BNAU01000003">
    <property type="protein sequence ID" value="GHE99104.1"/>
    <property type="molecule type" value="Genomic_DNA"/>
</dbReference>